<gene>
    <name evidence="2" type="ORF">SBRY_30214</name>
</gene>
<keyword evidence="3" id="KW-1185">Reference proteome</keyword>
<accession>A0A9W4MEM0</accession>
<dbReference type="AlphaFoldDB" id="A0A9W4MEM0"/>
<protein>
    <submittedName>
        <fullName evidence="2">Uncharacterized protein</fullName>
    </submittedName>
</protein>
<name>A0A9W4MEM0_9ACTN</name>
<feature type="region of interest" description="Disordered" evidence="1">
    <location>
        <begin position="1"/>
        <end position="31"/>
    </location>
</feature>
<proteinExistence type="predicted"/>
<organism evidence="2 3">
    <name type="scientific">Actinacidiphila bryophytorum</name>
    <dbReference type="NCBI Taxonomy" id="1436133"/>
    <lineage>
        <taxon>Bacteria</taxon>
        <taxon>Bacillati</taxon>
        <taxon>Actinomycetota</taxon>
        <taxon>Actinomycetes</taxon>
        <taxon>Kitasatosporales</taxon>
        <taxon>Streptomycetaceae</taxon>
        <taxon>Actinacidiphila</taxon>
    </lineage>
</organism>
<reference evidence="2" key="1">
    <citation type="submission" date="2021-06" db="EMBL/GenBank/DDBJ databases">
        <authorList>
            <person name="Arsene-Ploetze F."/>
        </authorList>
    </citation>
    <scope>NUCLEOTIDE SEQUENCE</scope>
    <source>
        <strain evidence="2">SBRY1</strain>
    </source>
</reference>
<evidence type="ECO:0000313" key="2">
    <source>
        <dbReference type="EMBL" id="CAG7638313.1"/>
    </source>
</evidence>
<evidence type="ECO:0000256" key="1">
    <source>
        <dbReference type="SAM" id="MobiDB-lite"/>
    </source>
</evidence>
<evidence type="ECO:0000313" key="3">
    <source>
        <dbReference type="Proteomes" id="UP001153328"/>
    </source>
</evidence>
<dbReference type="EMBL" id="CAJVAX010000017">
    <property type="protein sequence ID" value="CAG7638313.1"/>
    <property type="molecule type" value="Genomic_DNA"/>
</dbReference>
<comment type="caution">
    <text evidence="2">The sequence shown here is derived from an EMBL/GenBank/DDBJ whole genome shotgun (WGS) entry which is preliminary data.</text>
</comment>
<dbReference type="Proteomes" id="UP001153328">
    <property type="component" value="Unassembled WGS sequence"/>
</dbReference>
<sequence>MRSDRVWGRVSARVRRRTAGGGSGSGIPAGPRVLGRLLRQDELLTRAAQVRGLGEPDHAITRLMGVANGLWLAGLQILQGGGFPGEHRARGRAQAVEEQLQVATDETVEARAAGTR</sequence>